<accession>A0A1D1XM78</accession>
<protein>
    <submittedName>
        <fullName evidence="6">Putative mRNA-capping enzyme</fullName>
    </submittedName>
</protein>
<dbReference type="GO" id="GO:0046872">
    <property type="term" value="F:metal ion binding"/>
    <property type="evidence" value="ECO:0007669"/>
    <property type="project" value="UniProtKB-KW"/>
</dbReference>
<evidence type="ECO:0000256" key="2">
    <source>
        <dbReference type="ARBA" id="ARBA00022723"/>
    </source>
</evidence>
<dbReference type="PANTHER" id="PTHR46057">
    <property type="entry name" value="FCS-LIKE ZINC FINGER 1-RELATED"/>
    <property type="match status" value="1"/>
</dbReference>
<dbReference type="AlphaFoldDB" id="A0A1D1XM78"/>
<gene>
    <name evidence="6" type="primary">Ken-113</name>
    <name evidence="6" type="ORF">g.17993</name>
</gene>
<dbReference type="EMBL" id="GDJX01024451">
    <property type="protein sequence ID" value="JAT43485.1"/>
    <property type="molecule type" value="Transcribed_RNA"/>
</dbReference>
<organism evidence="6">
    <name type="scientific">Anthurium amnicola</name>
    <dbReference type="NCBI Taxonomy" id="1678845"/>
    <lineage>
        <taxon>Eukaryota</taxon>
        <taxon>Viridiplantae</taxon>
        <taxon>Streptophyta</taxon>
        <taxon>Embryophyta</taxon>
        <taxon>Tracheophyta</taxon>
        <taxon>Spermatophyta</taxon>
        <taxon>Magnoliopsida</taxon>
        <taxon>Liliopsida</taxon>
        <taxon>Araceae</taxon>
        <taxon>Pothoideae</taxon>
        <taxon>Potheae</taxon>
        <taxon>Anthurium</taxon>
    </lineage>
</organism>
<comment type="similarity">
    <text evidence="1">Belongs to the FLZ family.</text>
</comment>
<dbReference type="PROSITE" id="PS51795">
    <property type="entry name" value="ZF_FLZ"/>
    <property type="match status" value="1"/>
</dbReference>
<feature type="zinc finger region" description="FLZ-type" evidence="3">
    <location>
        <begin position="48"/>
        <end position="92"/>
    </location>
</feature>
<dbReference type="InterPro" id="IPR044533">
    <property type="entry name" value="FLZ1/2/3"/>
</dbReference>
<evidence type="ECO:0000256" key="4">
    <source>
        <dbReference type="SAM" id="MobiDB-lite"/>
    </source>
</evidence>
<feature type="domain" description="FLZ-type" evidence="5">
    <location>
        <begin position="48"/>
        <end position="92"/>
    </location>
</feature>
<dbReference type="PANTHER" id="PTHR46057:SF9">
    <property type="entry name" value="FCS-LIKE ZINC FINGER 1"/>
    <property type="match status" value="1"/>
</dbReference>
<dbReference type="InterPro" id="IPR007650">
    <property type="entry name" value="Zf-FLZ_dom"/>
</dbReference>
<evidence type="ECO:0000259" key="5">
    <source>
        <dbReference type="PROSITE" id="PS51795"/>
    </source>
</evidence>
<evidence type="ECO:0000256" key="1">
    <source>
        <dbReference type="ARBA" id="ARBA00009374"/>
    </source>
</evidence>
<proteinExistence type="inferred from homology"/>
<feature type="region of interest" description="Disordered" evidence="4">
    <location>
        <begin position="99"/>
        <end position="119"/>
    </location>
</feature>
<reference evidence="6" key="1">
    <citation type="submission" date="2015-07" db="EMBL/GenBank/DDBJ databases">
        <title>Transcriptome Assembly of Anthurium amnicola.</title>
        <authorList>
            <person name="Suzuki J."/>
        </authorList>
    </citation>
    <scope>NUCLEOTIDE SEQUENCE</scope>
</reference>
<keyword evidence="2" id="KW-0479">Metal-binding</keyword>
<sequence>MANADTELFYPPIRRKASHRALGDLPTRSHPGVFFSLETLGEEEPGRGSLDACFLCERPLLASSDVFMYQGNMPFCSMECRQEQIELDEARQREINYRRRRHHHPAAHAKQLPPSDEHSLYARASDGVVAG</sequence>
<name>A0A1D1XM78_9ARAE</name>
<evidence type="ECO:0000313" key="6">
    <source>
        <dbReference type="EMBL" id="JAT43485.1"/>
    </source>
</evidence>
<dbReference type="Pfam" id="PF04570">
    <property type="entry name" value="zf-FLZ"/>
    <property type="match status" value="1"/>
</dbReference>
<evidence type="ECO:0000256" key="3">
    <source>
        <dbReference type="PROSITE-ProRule" id="PRU01131"/>
    </source>
</evidence>